<accession>H3GV10</accession>
<dbReference type="GeneID" id="94225775"/>
<organism evidence="4 5">
    <name type="scientific">Phytophthora ramorum</name>
    <name type="common">Sudden oak death agent</name>
    <dbReference type="NCBI Taxonomy" id="164328"/>
    <lineage>
        <taxon>Eukaryota</taxon>
        <taxon>Sar</taxon>
        <taxon>Stramenopiles</taxon>
        <taxon>Oomycota</taxon>
        <taxon>Peronosporomycetes</taxon>
        <taxon>Peronosporales</taxon>
        <taxon>Peronosporaceae</taxon>
        <taxon>Phytophthora</taxon>
    </lineage>
</organism>
<dbReference type="GO" id="GO:0003700">
    <property type="term" value="F:DNA-binding transcription factor activity"/>
    <property type="evidence" value="ECO:0007669"/>
    <property type="project" value="InterPro"/>
</dbReference>
<feature type="domain" description="BZIP" evidence="3">
    <location>
        <begin position="229"/>
        <end position="276"/>
    </location>
</feature>
<dbReference type="OMA" id="QKRQAVH"/>
<sequence>MKEVASLPRTPTLTAAAPGPNTAHLHSADLGAAGGSADVAADMELMGATNRDMFSWLLFNSENMTAPAGVGHPHAVDHAHAHALATSMALDDPFRMLGPGDDASLPLALHPTSASLIQTGALTVALPAMTPATTSAPASMSAPTKPAQTQRGKKRSAVEAAADVAKDLHGKSLTNTEGLLRHLESANNALVQKRQAVHNGVAPTAKSPKAEKAPASSSGSDNNTGDTNSLQRKLKLERNRESARECRRRKREHILGVEERCRQLERENMELRGQLKAGKEAIRQEEKEKNRVCEELEQMIQRGASEKELAEKIDNFKEQYSDYGHGRRSALSYHLHQIERLLLPTQVTKMCIWALRQDDSFWQDEEDETSLPVILAKELGLSEDQKKKIQQQRGSISLICENLKSALGLLSDLKTEVINKNSTLDMEMDKLQNILTPTQRAKFIVWVTNNQACMHLLNKLWRSVL</sequence>
<dbReference type="VEuPathDB" id="FungiDB:KRP22_4860"/>
<protein>
    <recommendedName>
        <fullName evidence="3">BZIP domain-containing protein</fullName>
    </recommendedName>
</protein>
<dbReference type="RefSeq" id="XP_067746547.1">
    <property type="nucleotide sequence ID" value="XM_067889960.1"/>
</dbReference>
<feature type="coiled-coil region" evidence="1">
    <location>
        <begin position="247"/>
        <end position="302"/>
    </location>
</feature>
<feature type="region of interest" description="Disordered" evidence="2">
    <location>
        <begin position="200"/>
        <end position="244"/>
    </location>
</feature>
<dbReference type="HOGENOM" id="CLU_033600_0_0_1"/>
<dbReference type="InParanoid" id="H3GV10"/>
<reference evidence="4" key="2">
    <citation type="submission" date="2015-06" db="UniProtKB">
        <authorList>
            <consortium name="EnsemblProtists"/>
        </authorList>
    </citation>
    <scope>IDENTIFICATION</scope>
    <source>
        <strain evidence="4">Pr102</strain>
    </source>
</reference>
<dbReference type="EMBL" id="DS566053">
    <property type="status" value="NOT_ANNOTATED_CDS"/>
    <property type="molecule type" value="Genomic_DNA"/>
</dbReference>
<dbReference type="STRING" id="164328.H3GV10"/>
<keyword evidence="5" id="KW-1185">Reference proteome</keyword>
<dbReference type="SMART" id="SM00338">
    <property type="entry name" value="BRLZ"/>
    <property type="match status" value="1"/>
</dbReference>
<reference evidence="5" key="1">
    <citation type="journal article" date="2006" name="Science">
        <title>Phytophthora genome sequences uncover evolutionary origins and mechanisms of pathogenesis.</title>
        <authorList>
            <person name="Tyler B.M."/>
            <person name="Tripathy S."/>
            <person name="Zhang X."/>
            <person name="Dehal P."/>
            <person name="Jiang R.H."/>
            <person name="Aerts A."/>
            <person name="Arredondo F.D."/>
            <person name="Baxter L."/>
            <person name="Bensasson D."/>
            <person name="Beynon J.L."/>
            <person name="Chapman J."/>
            <person name="Damasceno C.M."/>
            <person name="Dorrance A.E."/>
            <person name="Dou D."/>
            <person name="Dickerman A.W."/>
            <person name="Dubchak I.L."/>
            <person name="Garbelotto M."/>
            <person name="Gijzen M."/>
            <person name="Gordon S.G."/>
            <person name="Govers F."/>
            <person name="Grunwald N.J."/>
            <person name="Huang W."/>
            <person name="Ivors K.L."/>
            <person name="Jones R.W."/>
            <person name="Kamoun S."/>
            <person name="Krampis K."/>
            <person name="Lamour K.H."/>
            <person name="Lee M.K."/>
            <person name="McDonald W.H."/>
            <person name="Medina M."/>
            <person name="Meijer H.J."/>
            <person name="Nordberg E.K."/>
            <person name="Maclean D.J."/>
            <person name="Ospina-Giraldo M.D."/>
            <person name="Morris P.F."/>
            <person name="Phuntumart V."/>
            <person name="Putnam N.H."/>
            <person name="Rash S."/>
            <person name="Rose J.K."/>
            <person name="Sakihama Y."/>
            <person name="Salamov A.A."/>
            <person name="Savidor A."/>
            <person name="Scheuring C.F."/>
            <person name="Smith B.M."/>
            <person name="Sobral B.W."/>
            <person name="Terry A."/>
            <person name="Torto-Alalibo T.A."/>
            <person name="Win J."/>
            <person name="Xu Z."/>
            <person name="Zhang H."/>
            <person name="Grigoriev I.V."/>
            <person name="Rokhsar D.S."/>
            <person name="Boore J.L."/>
        </authorList>
    </citation>
    <scope>NUCLEOTIDE SEQUENCE [LARGE SCALE GENOMIC DNA]</scope>
    <source>
        <strain evidence="5">Pr102</strain>
    </source>
</reference>
<feature type="compositionally biased region" description="Polar residues" evidence="2">
    <location>
        <begin position="221"/>
        <end position="231"/>
    </location>
</feature>
<dbReference type="SUPFAM" id="SSF57959">
    <property type="entry name" value="Leucine zipper domain"/>
    <property type="match status" value="1"/>
</dbReference>
<evidence type="ECO:0000256" key="1">
    <source>
        <dbReference type="SAM" id="Coils"/>
    </source>
</evidence>
<evidence type="ECO:0000256" key="2">
    <source>
        <dbReference type="SAM" id="MobiDB-lite"/>
    </source>
</evidence>
<dbReference type="VEuPathDB" id="FungiDB:KRP23_4944"/>
<feature type="region of interest" description="Disordered" evidence="2">
    <location>
        <begin position="1"/>
        <end position="21"/>
    </location>
</feature>
<dbReference type="OrthoDB" id="295274at2759"/>
<dbReference type="eggNOG" id="ENOG502RR9D">
    <property type="taxonomic scope" value="Eukaryota"/>
</dbReference>
<keyword evidence="1" id="KW-0175">Coiled coil</keyword>
<evidence type="ECO:0000313" key="4">
    <source>
        <dbReference type="EnsemblProtists" id="Phyra81124"/>
    </source>
</evidence>
<dbReference type="CDD" id="cd14690">
    <property type="entry name" value="bZIP_CREB1"/>
    <property type="match status" value="1"/>
</dbReference>
<dbReference type="PRINTS" id="PR00041">
    <property type="entry name" value="LEUZIPPRCREB"/>
</dbReference>
<dbReference type="VEuPathDB" id="FungiDB:KRP22_15310"/>
<dbReference type="PROSITE" id="PS50217">
    <property type="entry name" value="BZIP"/>
    <property type="match status" value="1"/>
</dbReference>
<feature type="compositionally biased region" description="Low complexity" evidence="2">
    <location>
        <begin position="133"/>
        <end position="147"/>
    </location>
</feature>
<evidence type="ECO:0000259" key="3">
    <source>
        <dbReference type="PROSITE" id="PS50217"/>
    </source>
</evidence>
<dbReference type="Gene3D" id="1.20.5.170">
    <property type="match status" value="1"/>
</dbReference>
<feature type="region of interest" description="Disordered" evidence="2">
    <location>
        <begin position="133"/>
        <end position="161"/>
    </location>
</feature>
<feature type="compositionally biased region" description="Basic and acidic residues" evidence="2">
    <location>
        <begin position="234"/>
        <end position="244"/>
    </location>
</feature>
<name>H3GV10_PHYRM</name>
<dbReference type="Proteomes" id="UP000005238">
    <property type="component" value="Unassembled WGS sequence"/>
</dbReference>
<dbReference type="PROSITE" id="PS00036">
    <property type="entry name" value="BZIP_BASIC"/>
    <property type="match status" value="1"/>
</dbReference>
<dbReference type="EnsemblProtists" id="Phyra81124">
    <property type="protein sequence ID" value="Phyra81124"/>
    <property type="gene ID" value="Phyra81124"/>
</dbReference>
<dbReference type="InterPro" id="IPR004827">
    <property type="entry name" value="bZIP"/>
</dbReference>
<evidence type="ECO:0000313" key="5">
    <source>
        <dbReference type="Proteomes" id="UP000005238"/>
    </source>
</evidence>
<feature type="compositionally biased region" description="Low complexity" evidence="2">
    <location>
        <begin position="202"/>
        <end position="220"/>
    </location>
</feature>
<dbReference type="InterPro" id="IPR046347">
    <property type="entry name" value="bZIP_sf"/>
</dbReference>
<dbReference type="AlphaFoldDB" id="H3GV10"/>
<proteinExistence type="predicted"/>
<dbReference type="Pfam" id="PF00170">
    <property type="entry name" value="bZIP_1"/>
    <property type="match status" value="1"/>
</dbReference>